<dbReference type="KEGG" id="lbc:LACBIDRAFT_308224"/>
<name>B0DRV8_LACBS</name>
<dbReference type="Proteomes" id="UP000001194">
    <property type="component" value="Unassembled WGS sequence"/>
</dbReference>
<dbReference type="AlphaFoldDB" id="B0DRV8"/>
<keyword evidence="3" id="KW-1185">Reference proteome</keyword>
<sequence length="92" mass="10241">MTQEDALAYMDGDEIVEVTPGSVTLRKIVLDQAKRARMKGGRSRIPYASLARQQILYQRNPRLSCEHAGSSPFLSPQAAKVMRGLSCLLYDN</sequence>
<dbReference type="InterPro" id="IPR048876">
    <property type="entry name" value="BipA_C"/>
</dbReference>
<gene>
    <name evidence="2" type="ORF">LACBIDRAFT_308224</name>
</gene>
<organism evidence="3">
    <name type="scientific">Laccaria bicolor (strain S238N-H82 / ATCC MYA-4686)</name>
    <name type="common">Bicoloured deceiver</name>
    <name type="synonym">Laccaria laccata var. bicolor</name>
    <dbReference type="NCBI Taxonomy" id="486041"/>
    <lineage>
        <taxon>Eukaryota</taxon>
        <taxon>Fungi</taxon>
        <taxon>Dikarya</taxon>
        <taxon>Basidiomycota</taxon>
        <taxon>Agaricomycotina</taxon>
        <taxon>Agaricomycetes</taxon>
        <taxon>Agaricomycetidae</taxon>
        <taxon>Agaricales</taxon>
        <taxon>Agaricineae</taxon>
        <taxon>Hydnangiaceae</taxon>
        <taxon>Laccaria</taxon>
    </lineage>
</organism>
<evidence type="ECO:0000259" key="1">
    <source>
        <dbReference type="Pfam" id="PF21018"/>
    </source>
</evidence>
<accession>B0DRV8</accession>
<reference evidence="2 3" key="1">
    <citation type="journal article" date="2008" name="Nature">
        <title>The genome of Laccaria bicolor provides insights into mycorrhizal symbiosis.</title>
        <authorList>
            <person name="Martin F."/>
            <person name="Aerts A."/>
            <person name="Ahren D."/>
            <person name="Brun A."/>
            <person name="Danchin E.G.J."/>
            <person name="Duchaussoy F."/>
            <person name="Gibon J."/>
            <person name="Kohler A."/>
            <person name="Lindquist E."/>
            <person name="Pereda V."/>
            <person name="Salamov A."/>
            <person name="Shapiro H.J."/>
            <person name="Wuyts J."/>
            <person name="Blaudez D."/>
            <person name="Buee M."/>
            <person name="Brokstein P."/>
            <person name="Canbaeck B."/>
            <person name="Cohen D."/>
            <person name="Courty P.E."/>
            <person name="Coutinho P.M."/>
            <person name="Delaruelle C."/>
            <person name="Detter J.C."/>
            <person name="Deveau A."/>
            <person name="DiFazio S."/>
            <person name="Duplessis S."/>
            <person name="Fraissinet-Tachet L."/>
            <person name="Lucic E."/>
            <person name="Frey-Klett P."/>
            <person name="Fourrey C."/>
            <person name="Feussner I."/>
            <person name="Gay G."/>
            <person name="Grimwood J."/>
            <person name="Hoegger P.J."/>
            <person name="Jain P."/>
            <person name="Kilaru S."/>
            <person name="Labbe J."/>
            <person name="Lin Y.C."/>
            <person name="Legue V."/>
            <person name="Le Tacon F."/>
            <person name="Marmeisse R."/>
            <person name="Melayah D."/>
            <person name="Montanini B."/>
            <person name="Muratet M."/>
            <person name="Nehls U."/>
            <person name="Niculita-Hirzel H."/>
            <person name="Oudot-Le Secq M.P."/>
            <person name="Peter M."/>
            <person name="Quesneville H."/>
            <person name="Rajashekar B."/>
            <person name="Reich M."/>
            <person name="Rouhier N."/>
            <person name="Schmutz J."/>
            <person name="Yin T."/>
            <person name="Chalot M."/>
            <person name="Henrissat B."/>
            <person name="Kuees U."/>
            <person name="Lucas S."/>
            <person name="Van de Peer Y."/>
            <person name="Podila G.K."/>
            <person name="Polle A."/>
            <person name="Pukkila P.J."/>
            <person name="Richardson P.M."/>
            <person name="Rouze P."/>
            <person name="Sanders I.R."/>
            <person name="Stajich J.E."/>
            <person name="Tunlid A."/>
            <person name="Tuskan G."/>
            <person name="Grigoriev I.V."/>
        </authorList>
    </citation>
    <scope>NUCLEOTIDE SEQUENCE [LARGE SCALE GENOMIC DNA]</scope>
    <source>
        <strain evidence="3">S238N-H82 / ATCC MYA-4686</strain>
    </source>
</reference>
<evidence type="ECO:0000313" key="2">
    <source>
        <dbReference type="EMBL" id="EDR02680.1"/>
    </source>
</evidence>
<dbReference type="Pfam" id="PF21018">
    <property type="entry name" value="BipA_C"/>
    <property type="match status" value="1"/>
</dbReference>
<evidence type="ECO:0000313" key="3">
    <source>
        <dbReference type="Proteomes" id="UP000001194"/>
    </source>
</evidence>
<feature type="domain" description="TypA/BipA C-terminal" evidence="1">
    <location>
        <begin position="1"/>
        <end position="31"/>
    </location>
</feature>
<proteinExistence type="predicted"/>
<dbReference type="RefSeq" id="XP_001886724.1">
    <property type="nucleotide sequence ID" value="XM_001886689.1"/>
</dbReference>
<dbReference type="OrthoDB" id="2961365at2759"/>
<protein>
    <submittedName>
        <fullName evidence="2">Predicted protein</fullName>
    </submittedName>
</protein>
<dbReference type="GeneID" id="6082359"/>
<dbReference type="InParanoid" id="B0DRV8"/>
<dbReference type="EMBL" id="DS547129">
    <property type="protein sequence ID" value="EDR02680.1"/>
    <property type="molecule type" value="Genomic_DNA"/>
</dbReference>
<dbReference type="HOGENOM" id="CLU_2413632_0_0_1"/>